<reference evidence="7 8" key="1">
    <citation type="submission" date="2019-02" db="EMBL/GenBank/DDBJ databases">
        <title>Draft Genome Sequence of Streptomyces sp. AM-2504, identified by 16S rRNA comparative analysis as a Streptomyces Kasugaensis strain.</title>
        <authorList>
            <person name="Napolioni V."/>
            <person name="Giuliodori A.M."/>
            <person name="Spurio R."/>
            <person name="Fabbretti A."/>
        </authorList>
    </citation>
    <scope>NUCLEOTIDE SEQUENCE [LARGE SCALE GENOMIC DNA]</scope>
    <source>
        <strain evidence="7 8">AM-2504</strain>
    </source>
</reference>
<evidence type="ECO:0000256" key="5">
    <source>
        <dbReference type="SAM" id="MobiDB-lite"/>
    </source>
</evidence>
<evidence type="ECO:0000259" key="6">
    <source>
        <dbReference type="PROSITE" id="PS50977"/>
    </source>
</evidence>
<protein>
    <submittedName>
        <fullName evidence="7">TetR/AcrR family transcriptional regulator</fullName>
    </submittedName>
</protein>
<dbReference type="PROSITE" id="PS01081">
    <property type="entry name" value="HTH_TETR_1"/>
    <property type="match status" value="1"/>
</dbReference>
<dbReference type="SUPFAM" id="SSF48498">
    <property type="entry name" value="Tetracyclin repressor-like, C-terminal domain"/>
    <property type="match status" value="1"/>
</dbReference>
<feature type="region of interest" description="Disordered" evidence="5">
    <location>
        <begin position="203"/>
        <end position="242"/>
    </location>
</feature>
<dbReference type="RefSeq" id="WP_131123115.1">
    <property type="nucleotide sequence ID" value="NZ_SIXH01000076.1"/>
</dbReference>
<evidence type="ECO:0000256" key="2">
    <source>
        <dbReference type="ARBA" id="ARBA00023125"/>
    </source>
</evidence>
<keyword evidence="2 4" id="KW-0238">DNA-binding</keyword>
<dbReference type="InterPro" id="IPR023772">
    <property type="entry name" value="DNA-bd_HTH_TetR-type_CS"/>
</dbReference>
<keyword evidence="8" id="KW-1185">Reference proteome</keyword>
<gene>
    <name evidence="7" type="ORF">EYS09_11445</name>
</gene>
<dbReference type="Pfam" id="PF00440">
    <property type="entry name" value="TetR_N"/>
    <property type="match status" value="1"/>
</dbReference>
<dbReference type="InterPro" id="IPR036271">
    <property type="entry name" value="Tet_transcr_reg_TetR-rel_C_sf"/>
</dbReference>
<dbReference type="Gene3D" id="1.10.10.60">
    <property type="entry name" value="Homeodomain-like"/>
    <property type="match status" value="1"/>
</dbReference>
<dbReference type="PANTHER" id="PTHR47506">
    <property type="entry name" value="TRANSCRIPTIONAL REGULATORY PROTEIN"/>
    <property type="match status" value="1"/>
</dbReference>
<dbReference type="GO" id="GO:0003677">
    <property type="term" value="F:DNA binding"/>
    <property type="evidence" value="ECO:0007669"/>
    <property type="project" value="UniProtKB-UniRule"/>
</dbReference>
<comment type="caution">
    <text evidence="7">The sequence shown here is derived from an EMBL/GenBank/DDBJ whole genome shotgun (WGS) entry which is preliminary data.</text>
</comment>
<dbReference type="InterPro" id="IPR001647">
    <property type="entry name" value="HTH_TetR"/>
</dbReference>
<keyword evidence="3" id="KW-0804">Transcription</keyword>
<feature type="domain" description="HTH tetR-type" evidence="6">
    <location>
        <begin position="14"/>
        <end position="74"/>
    </location>
</feature>
<evidence type="ECO:0000256" key="4">
    <source>
        <dbReference type="PROSITE-ProRule" id="PRU00335"/>
    </source>
</evidence>
<dbReference type="InterPro" id="IPR009057">
    <property type="entry name" value="Homeodomain-like_sf"/>
</dbReference>
<evidence type="ECO:0000313" key="8">
    <source>
        <dbReference type="Proteomes" id="UP000292452"/>
    </source>
</evidence>
<name>A0A4Q9HY87_STRKA</name>
<evidence type="ECO:0000256" key="1">
    <source>
        <dbReference type="ARBA" id="ARBA00023015"/>
    </source>
</evidence>
<organism evidence="7 8">
    <name type="scientific">Streptomyces kasugaensis</name>
    <dbReference type="NCBI Taxonomy" id="1946"/>
    <lineage>
        <taxon>Bacteria</taxon>
        <taxon>Bacillati</taxon>
        <taxon>Actinomycetota</taxon>
        <taxon>Actinomycetes</taxon>
        <taxon>Kitasatosporales</taxon>
        <taxon>Streptomycetaceae</taxon>
        <taxon>Streptomyces</taxon>
    </lineage>
</organism>
<evidence type="ECO:0000256" key="3">
    <source>
        <dbReference type="ARBA" id="ARBA00023163"/>
    </source>
</evidence>
<dbReference type="InterPro" id="IPR011075">
    <property type="entry name" value="TetR_C"/>
</dbReference>
<accession>A0A4Q9HY87</accession>
<dbReference type="PANTHER" id="PTHR47506:SF1">
    <property type="entry name" value="HTH-TYPE TRANSCRIPTIONAL REGULATOR YJDC"/>
    <property type="match status" value="1"/>
</dbReference>
<keyword evidence="1" id="KW-0805">Transcription regulation</keyword>
<dbReference type="EMBL" id="SIXH01000076">
    <property type="protein sequence ID" value="TBO59539.1"/>
    <property type="molecule type" value="Genomic_DNA"/>
</dbReference>
<dbReference type="Gene3D" id="1.10.357.10">
    <property type="entry name" value="Tetracycline Repressor, domain 2"/>
    <property type="match status" value="1"/>
</dbReference>
<dbReference type="PROSITE" id="PS50977">
    <property type="entry name" value="HTH_TETR_2"/>
    <property type="match status" value="1"/>
</dbReference>
<dbReference type="SUPFAM" id="SSF46689">
    <property type="entry name" value="Homeodomain-like"/>
    <property type="match status" value="1"/>
</dbReference>
<sequence length="242" mass="25687">MASKETKQRGRPRSFDRETALEQAMRSFWEQGYEATSISDLTRTMGIGAPSLYAAFGDKRALFDEVVAAYGRRHGGFIDRAVAEEPTARQGVGRALREAAVEYTLPGRPRGCLVISAALNTTPASAEVAASLREMRRSNIGQIESRIRADIASGELPADTDASALAHYVGAVIQGMSQQARDGADRAMLADIAALAMRAWPETAEAGEGEETAEEAGETHGDPAADGGAPHPRRATLAHPAP</sequence>
<evidence type="ECO:0000313" key="7">
    <source>
        <dbReference type="EMBL" id="TBO59539.1"/>
    </source>
</evidence>
<feature type="DNA-binding region" description="H-T-H motif" evidence="4">
    <location>
        <begin position="37"/>
        <end position="56"/>
    </location>
</feature>
<dbReference type="Proteomes" id="UP000292452">
    <property type="component" value="Unassembled WGS sequence"/>
</dbReference>
<dbReference type="AlphaFoldDB" id="A0A4Q9HY87"/>
<proteinExistence type="predicted"/>
<dbReference type="Pfam" id="PF16925">
    <property type="entry name" value="TetR_C_13"/>
    <property type="match status" value="1"/>
</dbReference>
<feature type="compositionally biased region" description="Acidic residues" evidence="5">
    <location>
        <begin position="205"/>
        <end position="216"/>
    </location>
</feature>